<feature type="compositionally biased region" description="Low complexity" evidence="16">
    <location>
        <begin position="676"/>
        <end position="698"/>
    </location>
</feature>
<evidence type="ECO:0000256" key="5">
    <source>
        <dbReference type="ARBA" id="ARBA00022645"/>
    </source>
</evidence>
<evidence type="ECO:0000256" key="9">
    <source>
        <dbReference type="ARBA" id="ARBA00022801"/>
    </source>
</evidence>
<dbReference type="NCBIfam" id="NF038272">
    <property type="entry name" value="strep_PBP1A"/>
    <property type="match status" value="1"/>
</dbReference>
<dbReference type="InterPro" id="IPR001264">
    <property type="entry name" value="Glyco_trans_51"/>
</dbReference>
<protein>
    <submittedName>
        <fullName evidence="20">PBP1A family penicillin-binding protein</fullName>
    </submittedName>
</protein>
<feature type="compositionally biased region" description="Low complexity" evidence="16">
    <location>
        <begin position="707"/>
        <end position="736"/>
    </location>
</feature>
<dbReference type="InterPro" id="IPR050396">
    <property type="entry name" value="Glycosyltr_51/Transpeptidase"/>
</dbReference>
<dbReference type="InterPro" id="IPR001460">
    <property type="entry name" value="PCN-bd_Tpept"/>
</dbReference>
<organism evidence="20 21">
    <name type="scientific">Streptococcus parasuis</name>
    <dbReference type="NCBI Taxonomy" id="1501662"/>
    <lineage>
        <taxon>Bacteria</taxon>
        <taxon>Bacillati</taxon>
        <taxon>Bacillota</taxon>
        <taxon>Bacilli</taxon>
        <taxon>Lactobacillales</taxon>
        <taxon>Streptococcaceae</taxon>
        <taxon>Streptococcus</taxon>
    </lineage>
</organism>
<dbReference type="EMBL" id="SHGT01000049">
    <property type="protein sequence ID" value="TAA09464.1"/>
    <property type="molecule type" value="Genomic_DNA"/>
</dbReference>
<keyword evidence="17" id="KW-0812">Transmembrane</keyword>
<evidence type="ECO:0000256" key="13">
    <source>
        <dbReference type="ARBA" id="ARBA00023316"/>
    </source>
</evidence>
<dbReference type="GO" id="GO:0008955">
    <property type="term" value="F:peptidoglycan glycosyltransferase activity"/>
    <property type="evidence" value="ECO:0007669"/>
    <property type="project" value="UniProtKB-EC"/>
</dbReference>
<evidence type="ECO:0000259" key="19">
    <source>
        <dbReference type="Pfam" id="PF00912"/>
    </source>
</evidence>
<comment type="similarity">
    <text evidence="2">In the C-terminal section; belongs to the transpeptidase family.</text>
</comment>
<evidence type="ECO:0000256" key="1">
    <source>
        <dbReference type="ARBA" id="ARBA00004613"/>
    </source>
</evidence>
<dbReference type="GO" id="GO:0030288">
    <property type="term" value="C:outer membrane-bounded periplasmic space"/>
    <property type="evidence" value="ECO:0007669"/>
    <property type="project" value="TreeGrafter"/>
</dbReference>
<accession>A0A4Q8L0E0</accession>
<evidence type="ECO:0000256" key="3">
    <source>
        <dbReference type="ARBA" id="ARBA00007739"/>
    </source>
</evidence>
<dbReference type="Pfam" id="PF00905">
    <property type="entry name" value="Transpeptidase"/>
    <property type="match status" value="1"/>
</dbReference>
<keyword evidence="9" id="KW-0378">Hydrolase</keyword>
<dbReference type="GO" id="GO:0008360">
    <property type="term" value="P:regulation of cell shape"/>
    <property type="evidence" value="ECO:0007669"/>
    <property type="project" value="UniProtKB-KW"/>
</dbReference>
<dbReference type="Gene3D" id="1.10.3810.10">
    <property type="entry name" value="Biosynthetic peptidoglycan transglycosylase-like"/>
    <property type="match status" value="1"/>
</dbReference>
<dbReference type="GO" id="GO:0008658">
    <property type="term" value="F:penicillin binding"/>
    <property type="evidence" value="ECO:0007669"/>
    <property type="project" value="InterPro"/>
</dbReference>
<dbReference type="NCBIfam" id="TIGR02074">
    <property type="entry name" value="PBP_1a_fam"/>
    <property type="match status" value="1"/>
</dbReference>
<evidence type="ECO:0000259" key="18">
    <source>
        <dbReference type="Pfam" id="PF00905"/>
    </source>
</evidence>
<keyword evidence="17" id="KW-1133">Transmembrane helix</keyword>
<dbReference type="Gene3D" id="3.40.710.10">
    <property type="entry name" value="DD-peptidase/beta-lactamase superfamily"/>
    <property type="match status" value="1"/>
</dbReference>
<keyword evidence="10" id="KW-0133">Cell shape</keyword>
<evidence type="ECO:0000313" key="20">
    <source>
        <dbReference type="EMBL" id="TAA09464.1"/>
    </source>
</evidence>
<name>A0A4Q8L0E0_9STRE</name>
<proteinExistence type="inferred from homology"/>
<evidence type="ECO:0000256" key="16">
    <source>
        <dbReference type="SAM" id="MobiDB-lite"/>
    </source>
</evidence>
<dbReference type="GO" id="GO:0071555">
    <property type="term" value="P:cell wall organization"/>
    <property type="evidence" value="ECO:0007669"/>
    <property type="project" value="UniProtKB-KW"/>
</dbReference>
<evidence type="ECO:0000256" key="6">
    <source>
        <dbReference type="ARBA" id="ARBA00022670"/>
    </source>
</evidence>
<sequence length="736" mass="80481">MVNHLKTTTFKKYLLGLVNILLALALVGIVAAAVLVGSYILSAPKLTEEDLTATVSSKIYDKDGQLIADLGTEKRSNATTEEIPTDLANAIVAIEDQRFYNHRGIDVIRIAGSLLNNLTGGKLQGGSTLDQQFIKLTYFSTSAEDQNLKRKVQEAWLSLQLEQTKTKQEILTYYVNKVYMSNGTYGMKTASETFYGKELKELSLAQLALLAGMPQAPNQYDPYSHPEDAKNRRDLVLSEMLAEKYIDNSQYEQAILTPVTDGLLPLSNDAAYPAYMDNYLKQVIEEVEKNTGYNLLTTGMDIYTNVDSAAQQQLWNIYNTDMYVSYPDELLQVASTIIDVSNGKVVAQLGARNQPSNVSFGINQAVETNRDFGSTMKPITDYAPAFENGVYSSTADIIVDEPYNYPGTSTPVNNWDKKYFGSLTVKSAIKYSRNVTAVKALEATGLENSLKFLNSVGINYPEIHYSNAISSNTSDTSREYGASSEKMAAAYAAFANGGTYYAPQYVNKIVFSDGTVKEFPQTGTRVMSEETAYLMTDMMKSVMEVGYGLNASVTGVPMAGKTGTSNYTDTEMESIIAAIPEAAYNTMVVPDENFVGYSSQYAMAVWTGYTNRMTPILDNGMRIASDVYHNMMTFMHSDYTATDWEVPSGVVNFGGNYYLRDSSSLKNAYINHYNSLSQSSSSSSTSSSSTSSSSTSSTPASGTHDNGTQTETSTSDGTSTSDTSSNQQNNGNNTNQ</sequence>
<dbReference type="GO" id="GO:0009002">
    <property type="term" value="F:serine-type D-Ala-D-Ala carboxypeptidase activity"/>
    <property type="evidence" value="ECO:0007669"/>
    <property type="project" value="UniProtKB-EC"/>
</dbReference>
<dbReference type="InterPro" id="IPR023346">
    <property type="entry name" value="Lysozyme-like_dom_sf"/>
</dbReference>
<comment type="catalytic activity">
    <reaction evidence="15">
        <text>[GlcNAc-(1-&gt;4)-Mur2Ac(oyl-L-Ala-gamma-D-Glu-L-Lys-D-Ala-D-Ala)](n)-di-trans,octa-cis-undecaprenyl diphosphate + beta-D-GlcNAc-(1-&gt;4)-Mur2Ac(oyl-L-Ala-gamma-D-Glu-L-Lys-D-Ala-D-Ala)-di-trans,octa-cis-undecaprenyl diphosphate = [GlcNAc-(1-&gt;4)-Mur2Ac(oyl-L-Ala-gamma-D-Glu-L-Lys-D-Ala-D-Ala)](n+1)-di-trans,octa-cis-undecaprenyl diphosphate + di-trans,octa-cis-undecaprenyl diphosphate + H(+)</text>
        <dbReference type="Rhea" id="RHEA:23708"/>
        <dbReference type="Rhea" id="RHEA-COMP:9602"/>
        <dbReference type="Rhea" id="RHEA-COMP:9603"/>
        <dbReference type="ChEBI" id="CHEBI:15378"/>
        <dbReference type="ChEBI" id="CHEBI:58405"/>
        <dbReference type="ChEBI" id="CHEBI:60033"/>
        <dbReference type="ChEBI" id="CHEBI:78435"/>
        <dbReference type="EC" id="2.4.99.28"/>
    </reaction>
</comment>
<keyword evidence="13" id="KW-0961">Cell wall biogenesis/degradation</keyword>
<dbReference type="InterPro" id="IPR012338">
    <property type="entry name" value="Beta-lactam/transpept-like"/>
</dbReference>
<feature type="region of interest" description="Disordered" evidence="16">
    <location>
        <begin position="676"/>
        <end position="736"/>
    </location>
</feature>
<dbReference type="SUPFAM" id="SSF56601">
    <property type="entry name" value="beta-lactamase/transpeptidase-like"/>
    <property type="match status" value="1"/>
</dbReference>
<dbReference type="GO" id="GO:0006508">
    <property type="term" value="P:proteolysis"/>
    <property type="evidence" value="ECO:0007669"/>
    <property type="project" value="UniProtKB-KW"/>
</dbReference>
<keyword evidence="4" id="KW-0964">Secreted</keyword>
<dbReference type="PANTHER" id="PTHR32282:SF29">
    <property type="entry name" value="PENICILLIN-BINDING PROTEIN 1A"/>
    <property type="match status" value="1"/>
</dbReference>
<keyword evidence="11" id="KW-0573">Peptidoglycan synthesis</keyword>
<keyword evidence="17" id="KW-0472">Membrane</keyword>
<keyword evidence="5" id="KW-0121">Carboxypeptidase</keyword>
<gene>
    <name evidence="20" type="ORF">EXW74_07805</name>
</gene>
<keyword evidence="12" id="KW-0511">Multifunctional enzyme</keyword>
<evidence type="ECO:0000256" key="15">
    <source>
        <dbReference type="ARBA" id="ARBA00049902"/>
    </source>
</evidence>
<evidence type="ECO:0000256" key="17">
    <source>
        <dbReference type="SAM" id="Phobius"/>
    </source>
</evidence>
<evidence type="ECO:0000256" key="11">
    <source>
        <dbReference type="ARBA" id="ARBA00022984"/>
    </source>
</evidence>
<keyword evidence="6" id="KW-0645">Protease</keyword>
<evidence type="ECO:0000256" key="12">
    <source>
        <dbReference type="ARBA" id="ARBA00023268"/>
    </source>
</evidence>
<dbReference type="PANTHER" id="PTHR32282">
    <property type="entry name" value="BINDING PROTEIN TRANSPEPTIDASE, PUTATIVE-RELATED"/>
    <property type="match status" value="1"/>
</dbReference>
<dbReference type="OrthoDB" id="9766909at2"/>
<dbReference type="SUPFAM" id="SSF53955">
    <property type="entry name" value="Lysozyme-like"/>
    <property type="match status" value="1"/>
</dbReference>
<dbReference type="GO" id="GO:0009252">
    <property type="term" value="P:peptidoglycan biosynthetic process"/>
    <property type="evidence" value="ECO:0007669"/>
    <property type="project" value="UniProtKB-KW"/>
</dbReference>
<evidence type="ECO:0000256" key="7">
    <source>
        <dbReference type="ARBA" id="ARBA00022676"/>
    </source>
</evidence>
<evidence type="ECO:0000256" key="8">
    <source>
        <dbReference type="ARBA" id="ARBA00022679"/>
    </source>
</evidence>
<comment type="catalytic activity">
    <reaction evidence="14">
        <text>Preferential cleavage: (Ac)2-L-Lys-D-Ala-|-D-Ala. Also transpeptidation of peptidyl-alanyl moieties that are N-acyl substituents of D-alanine.</text>
        <dbReference type="EC" id="3.4.16.4"/>
    </reaction>
</comment>
<feature type="domain" description="Penicillin-binding protein transpeptidase" evidence="18">
    <location>
        <begin position="336"/>
        <end position="573"/>
    </location>
</feature>
<feature type="transmembrane region" description="Helical" evidence="17">
    <location>
        <begin position="12"/>
        <end position="41"/>
    </location>
</feature>
<dbReference type="GO" id="GO:0005576">
    <property type="term" value="C:extracellular region"/>
    <property type="evidence" value="ECO:0007669"/>
    <property type="project" value="UniProtKB-SubCell"/>
</dbReference>
<reference evidence="20 21" key="1">
    <citation type="submission" date="2019-02" db="EMBL/GenBank/DDBJ databases">
        <title>First genome of the species Streptococcus parasuis.</title>
        <authorList>
            <person name="Stevens M.J.A."/>
            <person name="Stephan R."/>
        </authorList>
    </citation>
    <scope>NUCLEOTIDE SEQUENCE [LARGE SCALE GENOMIC DNA]</scope>
    <source>
        <strain evidence="20 21">4253</strain>
    </source>
</reference>
<dbReference type="InterPro" id="IPR036950">
    <property type="entry name" value="PBP_transglycosylase"/>
</dbReference>
<evidence type="ECO:0000256" key="4">
    <source>
        <dbReference type="ARBA" id="ARBA00022525"/>
    </source>
</evidence>
<comment type="subcellular location">
    <subcellularLocation>
        <location evidence="1">Secreted</location>
    </subcellularLocation>
</comment>
<keyword evidence="8" id="KW-0808">Transferase</keyword>
<dbReference type="Pfam" id="PF00912">
    <property type="entry name" value="Transgly"/>
    <property type="match status" value="1"/>
</dbReference>
<evidence type="ECO:0000256" key="10">
    <source>
        <dbReference type="ARBA" id="ARBA00022960"/>
    </source>
</evidence>
<feature type="domain" description="Glycosyl transferase family 51" evidence="19">
    <location>
        <begin position="64"/>
        <end position="240"/>
    </location>
</feature>
<comment type="caution">
    <text evidence="20">The sequence shown here is derived from an EMBL/GenBank/DDBJ whole genome shotgun (WGS) entry which is preliminary data.</text>
</comment>
<dbReference type="FunFam" id="1.10.3810.10:FF:000001">
    <property type="entry name" value="Penicillin-binding protein 1A"/>
    <property type="match status" value="1"/>
</dbReference>
<evidence type="ECO:0000256" key="2">
    <source>
        <dbReference type="ARBA" id="ARBA00007090"/>
    </source>
</evidence>
<keyword evidence="7" id="KW-0328">Glycosyltransferase</keyword>
<dbReference type="Proteomes" id="UP000291525">
    <property type="component" value="Unassembled WGS sequence"/>
</dbReference>
<evidence type="ECO:0000256" key="14">
    <source>
        <dbReference type="ARBA" id="ARBA00034000"/>
    </source>
</evidence>
<comment type="similarity">
    <text evidence="3">In the N-terminal section; belongs to the glycosyltransferase 51 family.</text>
</comment>
<evidence type="ECO:0000313" key="21">
    <source>
        <dbReference type="Proteomes" id="UP000291525"/>
    </source>
</evidence>
<dbReference type="AlphaFoldDB" id="A0A4Q8L0E0"/>